<keyword evidence="1" id="KW-0472">Membrane</keyword>
<feature type="transmembrane region" description="Helical" evidence="1">
    <location>
        <begin position="31"/>
        <end position="49"/>
    </location>
</feature>
<keyword evidence="3" id="KW-1185">Reference proteome</keyword>
<comment type="caution">
    <text evidence="2">The sequence shown here is derived from an EMBL/GenBank/DDBJ whole genome shotgun (WGS) entry which is preliminary data.</text>
</comment>
<dbReference type="Proteomes" id="UP000301751">
    <property type="component" value="Unassembled WGS sequence"/>
</dbReference>
<protein>
    <submittedName>
        <fullName evidence="2">Uncharacterized protein</fullName>
    </submittedName>
</protein>
<evidence type="ECO:0000313" key="2">
    <source>
        <dbReference type="EMBL" id="GCL61481.1"/>
    </source>
</evidence>
<feature type="transmembrane region" description="Helical" evidence="1">
    <location>
        <begin position="61"/>
        <end position="86"/>
    </location>
</feature>
<organism evidence="2 3">
    <name type="scientific">Pseudaquabacterium pictum</name>
    <dbReference type="NCBI Taxonomy" id="2315236"/>
    <lineage>
        <taxon>Bacteria</taxon>
        <taxon>Pseudomonadati</taxon>
        <taxon>Pseudomonadota</taxon>
        <taxon>Betaproteobacteria</taxon>
        <taxon>Burkholderiales</taxon>
        <taxon>Sphaerotilaceae</taxon>
        <taxon>Pseudaquabacterium</taxon>
    </lineage>
</organism>
<sequence>MTPPDHTQLDIVTVAVVLITAMAGGEIARYAGPYLVIIVAALVGSYFALQRRPEYTVWRSLGFVVAMTALAVVATGAASVVAAAALSKVGIEAGAHYLLVPIACGIAWVGPDWPEVGAWLGGLVKRRIERRVDGSGQ</sequence>
<accession>A0A480AIP0</accession>
<feature type="transmembrane region" description="Helical" evidence="1">
    <location>
        <begin position="98"/>
        <end position="121"/>
    </location>
</feature>
<keyword evidence="1" id="KW-0812">Transmembrane</keyword>
<dbReference type="AlphaFoldDB" id="A0A480AIP0"/>
<evidence type="ECO:0000256" key="1">
    <source>
        <dbReference type="SAM" id="Phobius"/>
    </source>
</evidence>
<proteinExistence type="predicted"/>
<keyword evidence="1" id="KW-1133">Transmembrane helix</keyword>
<dbReference type="EMBL" id="BJCL01000001">
    <property type="protein sequence ID" value="GCL61481.1"/>
    <property type="molecule type" value="Genomic_DNA"/>
</dbReference>
<reference evidence="3" key="1">
    <citation type="submission" date="2019-03" db="EMBL/GenBank/DDBJ databases">
        <title>Aquabacterium pictum sp.nov., the first bacteriochlorophyll a-containing freshwater bacterium in the genus Aquabacterium of the class Betaproteobacteria.</title>
        <authorList>
            <person name="Hirose S."/>
            <person name="Tank M."/>
            <person name="Hara E."/>
            <person name="Tamaki H."/>
            <person name="Takaichi S."/>
            <person name="Haruta S."/>
            <person name="Hanada S."/>
        </authorList>
    </citation>
    <scope>NUCLEOTIDE SEQUENCE [LARGE SCALE GENOMIC DNA]</scope>
    <source>
        <strain evidence="3">W35</strain>
    </source>
</reference>
<gene>
    <name evidence="2" type="ORF">AQPW35_05620</name>
</gene>
<name>A0A480AIP0_9BURK</name>
<evidence type="ECO:0000313" key="3">
    <source>
        <dbReference type="Proteomes" id="UP000301751"/>
    </source>
</evidence>